<gene>
    <name evidence="13" type="ORF">QTP70_019568</name>
</gene>
<feature type="compositionally biased region" description="Polar residues" evidence="11">
    <location>
        <begin position="1"/>
        <end position="11"/>
    </location>
</feature>
<dbReference type="Gene3D" id="1.20.5.340">
    <property type="match status" value="1"/>
</dbReference>
<proteinExistence type="predicted"/>
<dbReference type="AlphaFoldDB" id="A0AAE0V4H9"/>
<feature type="DNA-binding region" description="Fork-head" evidence="10">
    <location>
        <begin position="286"/>
        <end position="372"/>
    </location>
</feature>
<dbReference type="Pfam" id="PF16159">
    <property type="entry name" value="FOXP-CC"/>
    <property type="match status" value="1"/>
</dbReference>
<feature type="region of interest" description="Disordered" evidence="11">
    <location>
        <begin position="1"/>
        <end position="34"/>
    </location>
</feature>
<sequence length="378" mass="43861">MSQHNNQSDSSRGVKDEDVTPIEKEEQENKIYMPNKCDASLFSEENSLTQSADKTTQTHALLLEHQSPQPTQNRPSVLCSTSLLPLECNSISQISPKKCESAVKSARKERESMSIQAQIDQHKNPSTQMNSLIQSNVINSLFVNGRCRWPDCDEAFREYPVFLKHLNNRHSWGEKTIAQWRVQEERVRQMESQLFQERQKLQAMQLHLRLTENPCTGVCCVPLCQRAALGWWSPLALPAPPSEEPDGSVEWAIDATGRHEYWPTATSHLLTDFVNSMECYKYVNIRPPYTYAFLIRCSILEAPDKQRALNEIYSWFIQRFFYFRHNTPTWKNAVRHNLSLHKCFVRVDGGKGAVWTVDEKEFQRRKGQRFNRKLILQS</sequence>
<feature type="compositionally biased region" description="Basic and acidic residues" evidence="11">
    <location>
        <begin position="12"/>
        <end position="29"/>
    </location>
</feature>
<evidence type="ECO:0000256" key="8">
    <source>
        <dbReference type="ARBA" id="ARBA00023163"/>
    </source>
</evidence>
<dbReference type="GO" id="GO:0001227">
    <property type="term" value="F:DNA-binding transcription repressor activity, RNA polymerase II-specific"/>
    <property type="evidence" value="ECO:0007669"/>
    <property type="project" value="TreeGrafter"/>
</dbReference>
<dbReference type="SUPFAM" id="SSF46785">
    <property type="entry name" value="Winged helix' DNA-binding domain"/>
    <property type="match status" value="1"/>
</dbReference>
<reference evidence="13" key="1">
    <citation type="submission" date="2023-06" db="EMBL/GenBank/DDBJ databases">
        <title>Male Hemibagrus guttatus genome.</title>
        <authorList>
            <person name="Bian C."/>
        </authorList>
    </citation>
    <scope>NUCLEOTIDE SEQUENCE</scope>
    <source>
        <strain evidence="13">Male_cb2023</strain>
        <tissue evidence="13">Muscle</tissue>
    </source>
</reference>
<dbReference type="PROSITE" id="PS00658">
    <property type="entry name" value="FORK_HEAD_2"/>
    <property type="match status" value="1"/>
</dbReference>
<dbReference type="SMART" id="SM00339">
    <property type="entry name" value="FH"/>
    <property type="match status" value="1"/>
</dbReference>
<dbReference type="FunFam" id="1.10.10.10:FF:000010">
    <property type="entry name" value="Forkhead box P2 isoform B"/>
    <property type="match status" value="1"/>
</dbReference>
<dbReference type="PROSITE" id="PS00028">
    <property type="entry name" value="ZINC_FINGER_C2H2_1"/>
    <property type="match status" value="1"/>
</dbReference>
<evidence type="ECO:0000256" key="7">
    <source>
        <dbReference type="ARBA" id="ARBA00023125"/>
    </source>
</evidence>
<dbReference type="InterPro" id="IPR036388">
    <property type="entry name" value="WH-like_DNA-bd_sf"/>
</dbReference>
<dbReference type="InterPro" id="IPR013087">
    <property type="entry name" value="Znf_C2H2_type"/>
</dbReference>
<feature type="domain" description="Fork-head" evidence="12">
    <location>
        <begin position="286"/>
        <end position="372"/>
    </location>
</feature>
<evidence type="ECO:0000256" key="2">
    <source>
        <dbReference type="ARBA" id="ARBA00022491"/>
    </source>
</evidence>
<evidence type="ECO:0000313" key="14">
    <source>
        <dbReference type="Proteomes" id="UP001274896"/>
    </source>
</evidence>
<dbReference type="GO" id="GO:0005634">
    <property type="term" value="C:nucleus"/>
    <property type="evidence" value="ECO:0007669"/>
    <property type="project" value="UniProtKB-SubCell"/>
</dbReference>
<evidence type="ECO:0000256" key="10">
    <source>
        <dbReference type="PROSITE-ProRule" id="PRU00089"/>
    </source>
</evidence>
<evidence type="ECO:0000313" key="13">
    <source>
        <dbReference type="EMBL" id="KAK3539923.1"/>
    </source>
</evidence>
<dbReference type="GO" id="GO:0000978">
    <property type="term" value="F:RNA polymerase II cis-regulatory region sequence-specific DNA binding"/>
    <property type="evidence" value="ECO:0007669"/>
    <property type="project" value="TreeGrafter"/>
</dbReference>
<comment type="caution">
    <text evidence="13">The sequence shown here is derived from an EMBL/GenBank/DDBJ whole genome shotgun (WGS) entry which is preliminary data.</text>
</comment>
<dbReference type="InterPro" id="IPR030456">
    <property type="entry name" value="TF_fork_head_CS_2"/>
</dbReference>
<keyword evidence="9 10" id="KW-0539">Nucleus</keyword>
<keyword evidence="6" id="KW-0805">Transcription regulation</keyword>
<comment type="subcellular location">
    <subcellularLocation>
        <location evidence="1 10">Nucleus</location>
    </subcellularLocation>
</comment>
<evidence type="ECO:0000256" key="3">
    <source>
        <dbReference type="ARBA" id="ARBA00022723"/>
    </source>
</evidence>
<keyword evidence="7 10" id="KW-0238">DNA-binding</keyword>
<evidence type="ECO:0000256" key="1">
    <source>
        <dbReference type="ARBA" id="ARBA00004123"/>
    </source>
</evidence>
<evidence type="ECO:0000256" key="4">
    <source>
        <dbReference type="ARBA" id="ARBA00022771"/>
    </source>
</evidence>
<evidence type="ECO:0000256" key="6">
    <source>
        <dbReference type="ARBA" id="ARBA00023015"/>
    </source>
</evidence>
<evidence type="ECO:0000256" key="9">
    <source>
        <dbReference type="ARBA" id="ARBA00023242"/>
    </source>
</evidence>
<dbReference type="EMBL" id="JAUCMX010000007">
    <property type="protein sequence ID" value="KAK3539923.1"/>
    <property type="molecule type" value="Genomic_DNA"/>
</dbReference>
<dbReference type="PROSITE" id="PS50039">
    <property type="entry name" value="FORK_HEAD_3"/>
    <property type="match status" value="1"/>
</dbReference>
<dbReference type="InterPro" id="IPR032354">
    <property type="entry name" value="FOXP-CC"/>
</dbReference>
<keyword evidence="4" id="KW-0863">Zinc-finger</keyword>
<name>A0AAE0V4H9_9TELE</name>
<dbReference type="InterPro" id="IPR001766">
    <property type="entry name" value="Fork_head_dom"/>
</dbReference>
<dbReference type="InterPro" id="IPR050998">
    <property type="entry name" value="FOXP"/>
</dbReference>
<dbReference type="GO" id="GO:0008270">
    <property type="term" value="F:zinc ion binding"/>
    <property type="evidence" value="ECO:0007669"/>
    <property type="project" value="UniProtKB-KW"/>
</dbReference>
<dbReference type="Gene3D" id="1.10.10.10">
    <property type="entry name" value="Winged helix-like DNA-binding domain superfamily/Winged helix DNA-binding domain"/>
    <property type="match status" value="1"/>
</dbReference>
<accession>A0AAE0V4H9</accession>
<keyword evidence="2" id="KW-0678">Repressor</keyword>
<dbReference type="PRINTS" id="PR00053">
    <property type="entry name" value="FORKHEAD"/>
</dbReference>
<dbReference type="Pfam" id="PF00250">
    <property type="entry name" value="Forkhead"/>
    <property type="match status" value="1"/>
</dbReference>
<protein>
    <recommendedName>
        <fullName evidence="12">Fork-head domain-containing protein</fullName>
    </recommendedName>
</protein>
<evidence type="ECO:0000256" key="11">
    <source>
        <dbReference type="SAM" id="MobiDB-lite"/>
    </source>
</evidence>
<keyword evidence="14" id="KW-1185">Reference proteome</keyword>
<keyword evidence="5" id="KW-0862">Zinc</keyword>
<evidence type="ECO:0000259" key="12">
    <source>
        <dbReference type="PROSITE" id="PS50039"/>
    </source>
</evidence>
<dbReference type="InterPro" id="IPR036390">
    <property type="entry name" value="WH_DNA-bd_sf"/>
</dbReference>
<evidence type="ECO:0000256" key="5">
    <source>
        <dbReference type="ARBA" id="ARBA00022833"/>
    </source>
</evidence>
<dbReference type="PANTHER" id="PTHR45796">
    <property type="entry name" value="FORKHEAD BOX P, ISOFORM C"/>
    <property type="match status" value="1"/>
</dbReference>
<keyword evidence="8" id="KW-0804">Transcription</keyword>
<keyword evidence="3" id="KW-0479">Metal-binding</keyword>
<organism evidence="13 14">
    <name type="scientific">Hemibagrus guttatus</name>
    <dbReference type="NCBI Taxonomy" id="175788"/>
    <lineage>
        <taxon>Eukaryota</taxon>
        <taxon>Metazoa</taxon>
        <taxon>Chordata</taxon>
        <taxon>Craniata</taxon>
        <taxon>Vertebrata</taxon>
        <taxon>Euteleostomi</taxon>
        <taxon>Actinopterygii</taxon>
        <taxon>Neopterygii</taxon>
        <taxon>Teleostei</taxon>
        <taxon>Ostariophysi</taxon>
        <taxon>Siluriformes</taxon>
        <taxon>Bagridae</taxon>
        <taxon>Hemibagrus</taxon>
    </lineage>
</organism>
<dbReference type="Proteomes" id="UP001274896">
    <property type="component" value="Unassembled WGS sequence"/>
</dbReference>
<dbReference type="PANTHER" id="PTHR45796:SF2">
    <property type="entry name" value="FORKHEAD BOX P3"/>
    <property type="match status" value="1"/>
</dbReference>